<proteinExistence type="predicted"/>
<dbReference type="InterPro" id="IPR010432">
    <property type="entry name" value="RDD"/>
</dbReference>
<evidence type="ECO:0000313" key="11">
    <source>
        <dbReference type="EMBL" id="MWK57580.1"/>
    </source>
</evidence>
<dbReference type="PANTHER" id="PTHR36115:SF4">
    <property type="entry name" value="MEMBRANE PROTEIN"/>
    <property type="match status" value="1"/>
</dbReference>
<evidence type="ECO:0000313" key="12">
    <source>
        <dbReference type="Proteomes" id="UP000461288"/>
    </source>
</evidence>
<dbReference type="Proteomes" id="UP000461288">
    <property type="component" value="Unassembled WGS sequence"/>
</dbReference>
<dbReference type="Proteomes" id="UP000515591">
    <property type="component" value="Chromosome"/>
</dbReference>
<dbReference type="PANTHER" id="PTHR36115">
    <property type="entry name" value="PROLINE-RICH ANTIGEN HOMOLOG-RELATED"/>
    <property type="match status" value="1"/>
</dbReference>
<feature type="transmembrane region" description="Helical" evidence="6">
    <location>
        <begin position="124"/>
        <end position="147"/>
    </location>
</feature>
<evidence type="ECO:0000313" key="8">
    <source>
        <dbReference type="EMBL" id="BBT17196.1"/>
    </source>
</evidence>
<evidence type="ECO:0000256" key="3">
    <source>
        <dbReference type="ARBA" id="ARBA00022692"/>
    </source>
</evidence>
<evidence type="ECO:0000313" key="14">
    <source>
        <dbReference type="Proteomes" id="UP000515591"/>
    </source>
</evidence>
<evidence type="ECO:0000256" key="6">
    <source>
        <dbReference type="SAM" id="Phobius"/>
    </source>
</evidence>
<reference evidence="11 12" key="2">
    <citation type="submission" date="2019-12" db="EMBL/GenBank/DDBJ databases">
        <title>Draft genome sequence of Pseudomonas otitidis recovered from a chicken carcass.</title>
        <authorList>
            <person name="Vieira T.R."/>
            <person name="Oliviera E.F.C."/>
            <person name="Silva N.M.V."/>
            <person name="Sambrano G.E."/>
            <person name="Cibulski S.P."/>
            <person name="Cardoso M.R.I."/>
        </authorList>
    </citation>
    <scope>NUCLEOTIDE SEQUENCE [LARGE SCALE GENOMIC DNA]</scope>
    <source>
        <strain evidence="11 12">25_K</strain>
    </source>
</reference>
<dbReference type="EMBL" id="AP022642">
    <property type="protein sequence ID" value="BCA29291.1"/>
    <property type="molecule type" value="Genomic_DNA"/>
</dbReference>
<dbReference type="AlphaFoldDB" id="A0A679GE13"/>
<evidence type="ECO:0000313" key="13">
    <source>
        <dbReference type="Proteomes" id="UP000501237"/>
    </source>
</evidence>
<dbReference type="InterPro" id="IPR051791">
    <property type="entry name" value="Pra-immunoreactive"/>
</dbReference>
<feature type="transmembrane region" description="Helical" evidence="6">
    <location>
        <begin position="72"/>
        <end position="93"/>
    </location>
</feature>
<keyword evidence="15" id="KW-1185">Reference proteome</keyword>
<evidence type="ECO:0000313" key="9">
    <source>
        <dbReference type="EMBL" id="BCA29291.1"/>
    </source>
</evidence>
<evidence type="ECO:0000259" key="7">
    <source>
        <dbReference type="Pfam" id="PF06271"/>
    </source>
</evidence>
<dbReference type="GeneID" id="57398487"/>
<dbReference type="RefSeq" id="WP_044399828.1">
    <property type="nucleotide sequence ID" value="NZ_AP022213.1"/>
</dbReference>
<dbReference type="Proteomes" id="UP001273935">
    <property type="component" value="Unassembled WGS sequence"/>
</dbReference>
<evidence type="ECO:0000256" key="1">
    <source>
        <dbReference type="ARBA" id="ARBA00004651"/>
    </source>
</evidence>
<reference evidence="10 15" key="4">
    <citation type="submission" date="2023-10" db="EMBL/GenBank/DDBJ databases">
        <title>Pseudomonas otitidis isolated from a paediatric patient with cystic fibrosis in Chile.</title>
        <authorList>
            <person name="Amsteins-Romero L."/>
            <person name="Opazo-Capurro A."/>
            <person name="Matus-Kohler M."/>
            <person name="Gonzalez-Rocha G."/>
        </authorList>
    </citation>
    <scope>NUCLEOTIDE SEQUENCE [LARGE SCALE GENOMIC DNA]</scope>
    <source>
        <strain evidence="10 15">P-714</strain>
    </source>
</reference>
<dbReference type="GO" id="GO:0005886">
    <property type="term" value="C:plasma membrane"/>
    <property type="evidence" value="ECO:0007669"/>
    <property type="project" value="UniProtKB-SubCell"/>
</dbReference>
<feature type="domain" description="RDD" evidence="7">
    <location>
        <begin position="27"/>
        <end position="162"/>
    </location>
</feature>
<gene>
    <name evidence="11" type="ORF">GO594_16485</name>
    <name evidence="9" type="ORF">PtoMrB4_32680</name>
    <name evidence="10" type="ORF">R0G64_15395</name>
    <name evidence="8" type="ORF">WP8S17C03_32450</name>
</gene>
<evidence type="ECO:0000256" key="5">
    <source>
        <dbReference type="ARBA" id="ARBA00023136"/>
    </source>
</evidence>
<dbReference type="EMBL" id="WTFN01000038">
    <property type="protein sequence ID" value="MWK57580.1"/>
    <property type="molecule type" value="Genomic_DNA"/>
</dbReference>
<keyword evidence="2" id="KW-1003">Cell membrane</keyword>
<dbReference type="KEGG" id="poj:PtoMrB4_32680"/>
<evidence type="ECO:0000256" key="2">
    <source>
        <dbReference type="ARBA" id="ARBA00022475"/>
    </source>
</evidence>
<evidence type="ECO:0000313" key="15">
    <source>
        <dbReference type="Proteomes" id="UP001273935"/>
    </source>
</evidence>
<evidence type="ECO:0000313" key="10">
    <source>
        <dbReference type="EMBL" id="MDV3440811.1"/>
    </source>
</evidence>
<name>A0A679GE13_9GAMM</name>
<feature type="transmembrane region" description="Helical" evidence="6">
    <location>
        <begin position="33"/>
        <end position="60"/>
    </location>
</feature>
<sequence>MTDPQNNPYQAPQAPLTQETVGGLPLAPRGTRLGAAIIDSLILILVCLPLGFVFGIYDGITSGVQPGFGQQAVGAVLGIVAFLAVNGVFLSRYGQTVGKRLLKIAIVDQDGHKPEWIPMYLKRYLLWGLVAYIPLLGGLVLLVNYLFIFRGDRRCLHDLTAGTRVVQLPA</sequence>
<dbReference type="Pfam" id="PF06271">
    <property type="entry name" value="RDD"/>
    <property type="match status" value="1"/>
</dbReference>
<evidence type="ECO:0000256" key="4">
    <source>
        <dbReference type="ARBA" id="ARBA00022989"/>
    </source>
</evidence>
<keyword evidence="5 6" id="KW-0472">Membrane</keyword>
<comment type="subcellular location">
    <subcellularLocation>
        <location evidence="1">Cell membrane</location>
        <topology evidence="1">Multi-pass membrane protein</topology>
    </subcellularLocation>
</comment>
<reference evidence="8 14" key="1">
    <citation type="submission" date="2019-12" db="EMBL/GenBank/DDBJ databases">
        <title>complete genome sequences of Pseudomonas otitidis str. WP8-S17-CRE-03 isolated from wastewater treatment plant effluent.</title>
        <authorList>
            <person name="Sekizuka T."/>
            <person name="Itokawa K."/>
            <person name="Yatsu K."/>
            <person name="Inamine Y."/>
            <person name="Kuroda M."/>
        </authorList>
    </citation>
    <scope>NUCLEOTIDE SEQUENCE [LARGE SCALE GENOMIC DNA]</scope>
    <source>
        <strain evidence="8 14">WP8-S17-CRE-03</strain>
    </source>
</reference>
<keyword evidence="4 6" id="KW-1133">Transmembrane helix</keyword>
<dbReference type="EMBL" id="JAWJUL010000055">
    <property type="protein sequence ID" value="MDV3440811.1"/>
    <property type="molecule type" value="Genomic_DNA"/>
</dbReference>
<dbReference type="EMBL" id="AP022213">
    <property type="protein sequence ID" value="BBT17196.1"/>
    <property type="molecule type" value="Genomic_DNA"/>
</dbReference>
<keyword evidence="3 6" id="KW-0812">Transmembrane</keyword>
<dbReference type="Proteomes" id="UP000501237">
    <property type="component" value="Chromosome"/>
</dbReference>
<organism evidence="9 13">
    <name type="scientific">Metapseudomonas otitidis</name>
    <dbReference type="NCBI Taxonomy" id="319939"/>
    <lineage>
        <taxon>Bacteria</taxon>
        <taxon>Pseudomonadati</taxon>
        <taxon>Pseudomonadota</taxon>
        <taxon>Gammaproteobacteria</taxon>
        <taxon>Pseudomonadales</taxon>
        <taxon>Pseudomonadaceae</taxon>
        <taxon>Metapseudomonas</taxon>
    </lineage>
</organism>
<reference evidence="9 13" key="3">
    <citation type="journal article" date="2020" name="Microbiol. Resour. Announc.">
        <title>Complete genome sequence of Pseudomonas otitidis strain MrB4, isolated from Lake Biwa in Japan.</title>
        <authorList>
            <person name="Miyazaki K."/>
            <person name="Hase E."/>
            <person name="Maruya T."/>
        </authorList>
    </citation>
    <scope>NUCLEOTIDE SEQUENCE [LARGE SCALE GENOMIC DNA]</scope>
    <source>
        <strain evidence="9 13">MrB4</strain>
    </source>
</reference>
<protein>
    <submittedName>
        <fullName evidence="10">RDD family protein</fullName>
    </submittedName>
</protein>
<accession>A0A679GE13</accession>